<dbReference type="EMBL" id="AMZH03031731">
    <property type="protein sequence ID" value="RRT32513.1"/>
    <property type="molecule type" value="Genomic_DNA"/>
</dbReference>
<organism evidence="1 2">
    <name type="scientific">Ensete ventricosum</name>
    <name type="common">Abyssinian banana</name>
    <name type="synonym">Musa ensete</name>
    <dbReference type="NCBI Taxonomy" id="4639"/>
    <lineage>
        <taxon>Eukaryota</taxon>
        <taxon>Viridiplantae</taxon>
        <taxon>Streptophyta</taxon>
        <taxon>Embryophyta</taxon>
        <taxon>Tracheophyta</taxon>
        <taxon>Spermatophyta</taxon>
        <taxon>Magnoliopsida</taxon>
        <taxon>Liliopsida</taxon>
        <taxon>Zingiberales</taxon>
        <taxon>Musaceae</taxon>
        <taxon>Ensete</taxon>
    </lineage>
</organism>
<proteinExistence type="predicted"/>
<dbReference type="AlphaFoldDB" id="A0A426WYY9"/>
<evidence type="ECO:0000313" key="1">
    <source>
        <dbReference type="EMBL" id="RRT32513.1"/>
    </source>
</evidence>
<protein>
    <submittedName>
        <fullName evidence="1">Uncharacterized protein</fullName>
    </submittedName>
</protein>
<evidence type="ECO:0000313" key="2">
    <source>
        <dbReference type="Proteomes" id="UP000287651"/>
    </source>
</evidence>
<name>A0A426WYY9_ENSVE</name>
<sequence>MRGLPLLPHLPLTPLLLPHLPCSCYRTTPPQPLPPLLSTATTGRTPLLSRCRNPHQTIAALFLPPLPAAAFTAPFCLADPTFLQIQRHCCCSLQRRPATPAIHCRSPCRTPAASSQESKVEIASIQLEGDAIQWYDLYETYHGVPSWG</sequence>
<accession>A0A426WYY9</accession>
<gene>
    <name evidence="1" type="ORF">B296_00023645</name>
</gene>
<comment type="caution">
    <text evidence="1">The sequence shown here is derived from an EMBL/GenBank/DDBJ whole genome shotgun (WGS) entry which is preliminary data.</text>
</comment>
<reference evidence="1 2" key="1">
    <citation type="journal article" date="2014" name="Agronomy (Basel)">
        <title>A Draft Genome Sequence for Ensete ventricosum, the Drought-Tolerant Tree Against Hunger.</title>
        <authorList>
            <person name="Harrison J."/>
            <person name="Moore K.A."/>
            <person name="Paszkiewicz K."/>
            <person name="Jones T."/>
            <person name="Grant M."/>
            <person name="Ambacheew D."/>
            <person name="Muzemil S."/>
            <person name="Studholme D.J."/>
        </authorList>
    </citation>
    <scope>NUCLEOTIDE SEQUENCE [LARGE SCALE GENOMIC DNA]</scope>
</reference>
<dbReference type="Proteomes" id="UP000287651">
    <property type="component" value="Unassembled WGS sequence"/>
</dbReference>